<sequence length="267" mass="30988">MKELKKFKDLIFYSFKQNLLDSVKKELTSLNIEDSTQVIGLPNENEVDMQHFLQMLPTQTNINETVNLIINQVDECKDFEDLRLYFNKRINDINKLNSPDNFAQFLTNISKEGSNLIINIQLSNVFNTYLPLLSQCEDILNKIGEDELLKDVSYEDVYYLLNSILEKSLEELTSQVYDNNSLDETFNSYCELLKNTKSWDEKLEIASKFSSHLSKEQIESLQSISQIPSPDESFIKNIVKIEIIVKKIKYLLSLSSKICNKLSENIK</sequence>
<dbReference type="RefSeq" id="WP_307445568.1">
    <property type="nucleotide sequence ID" value="NZ_JAUSWP010000009.1"/>
</dbReference>
<keyword evidence="2" id="KW-1185">Reference proteome</keyword>
<reference evidence="1" key="1">
    <citation type="submission" date="2023-07" db="EMBL/GenBank/DDBJ databases">
        <title>Genomic Encyclopedia of Type Strains, Phase IV (KMG-IV): sequencing the most valuable type-strain genomes for metagenomic binning, comparative biology and taxonomic classification.</title>
        <authorList>
            <person name="Goeker M."/>
        </authorList>
    </citation>
    <scope>NUCLEOTIDE SEQUENCE [LARGE SCALE GENOMIC DNA]</scope>
    <source>
        <strain evidence="1">DSM 22019</strain>
    </source>
</reference>
<evidence type="ECO:0000313" key="1">
    <source>
        <dbReference type="EMBL" id="MDQ0568109.1"/>
    </source>
</evidence>
<dbReference type="Proteomes" id="UP001236620">
    <property type="component" value="Unassembled WGS sequence"/>
</dbReference>
<comment type="caution">
    <text evidence="1">The sequence shown here is derived from an EMBL/GenBank/DDBJ whole genome shotgun (WGS) entry which is preliminary data.</text>
</comment>
<gene>
    <name evidence="1" type="ORF">J2Z63_000758</name>
</gene>
<accession>A0ABU0NGS8</accession>
<dbReference type="EMBL" id="JAUSWP010000009">
    <property type="protein sequence ID" value="MDQ0568109.1"/>
    <property type="molecule type" value="Genomic_DNA"/>
</dbReference>
<protein>
    <submittedName>
        <fullName evidence="1">Uncharacterized protein</fullName>
    </submittedName>
</protein>
<proteinExistence type="predicted"/>
<evidence type="ECO:0000313" key="2">
    <source>
        <dbReference type="Proteomes" id="UP001236620"/>
    </source>
</evidence>
<organism evidence="1 2">
    <name type="scientific">Mycoplasma yeatsii</name>
    <dbReference type="NCBI Taxonomy" id="51365"/>
    <lineage>
        <taxon>Bacteria</taxon>
        <taxon>Bacillati</taxon>
        <taxon>Mycoplasmatota</taxon>
        <taxon>Mollicutes</taxon>
        <taxon>Mycoplasmataceae</taxon>
        <taxon>Mycoplasma</taxon>
    </lineage>
</organism>
<name>A0ABU0NGS8_9MOLU</name>